<reference evidence="2" key="1">
    <citation type="journal article" date="2020" name="Stud. Mycol.">
        <title>101 Dothideomycetes genomes: a test case for predicting lifestyles and emergence of pathogens.</title>
        <authorList>
            <person name="Haridas S."/>
            <person name="Albert R."/>
            <person name="Binder M."/>
            <person name="Bloem J."/>
            <person name="Labutti K."/>
            <person name="Salamov A."/>
            <person name="Andreopoulos B."/>
            <person name="Baker S."/>
            <person name="Barry K."/>
            <person name="Bills G."/>
            <person name="Bluhm B."/>
            <person name="Cannon C."/>
            <person name="Castanera R."/>
            <person name="Culley D."/>
            <person name="Daum C."/>
            <person name="Ezra D."/>
            <person name="Gonzalez J."/>
            <person name="Henrissat B."/>
            <person name="Kuo A."/>
            <person name="Liang C."/>
            <person name="Lipzen A."/>
            <person name="Lutzoni F."/>
            <person name="Magnuson J."/>
            <person name="Mondo S."/>
            <person name="Nolan M."/>
            <person name="Ohm R."/>
            <person name="Pangilinan J."/>
            <person name="Park H.-J."/>
            <person name="Ramirez L."/>
            <person name="Alfaro M."/>
            <person name="Sun H."/>
            <person name="Tritt A."/>
            <person name="Yoshinaga Y."/>
            <person name="Zwiers L.-H."/>
            <person name="Turgeon B."/>
            <person name="Goodwin S."/>
            <person name="Spatafora J."/>
            <person name="Crous P."/>
            <person name="Grigoriev I."/>
        </authorList>
    </citation>
    <scope>NUCLEOTIDE SEQUENCE</scope>
    <source>
        <strain evidence="2">CBS 480.64</strain>
    </source>
</reference>
<feature type="region of interest" description="Disordered" evidence="1">
    <location>
        <begin position="254"/>
        <end position="288"/>
    </location>
</feature>
<dbReference type="Proteomes" id="UP000799421">
    <property type="component" value="Unassembled WGS sequence"/>
</dbReference>
<dbReference type="EMBL" id="MU005992">
    <property type="protein sequence ID" value="KAF2859459.1"/>
    <property type="molecule type" value="Genomic_DNA"/>
</dbReference>
<name>A0A6A7BXM3_9PEZI</name>
<keyword evidence="3" id="KW-1185">Reference proteome</keyword>
<feature type="compositionally biased region" description="Basic and acidic residues" evidence="1">
    <location>
        <begin position="258"/>
        <end position="268"/>
    </location>
</feature>
<feature type="compositionally biased region" description="Polar residues" evidence="1">
    <location>
        <begin position="269"/>
        <end position="288"/>
    </location>
</feature>
<evidence type="ECO:0000313" key="3">
    <source>
        <dbReference type="Proteomes" id="UP000799421"/>
    </source>
</evidence>
<feature type="compositionally biased region" description="Basic and acidic residues" evidence="1">
    <location>
        <begin position="216"/>
        <end position="225"/>
    </location>
</feature>
<sequence>MASRGTVRKVRVRSSRALWWLEILPWSPPRVKKVMPVSQPKSQRTRLLPYLNRPTTPFMSWLTIVPLTQCPPKRNAEKPLPLRTIRMSPTSSNRQMSSPLSIRRSIHSRKNPVRVRKQSVSKMTRLRLISVWRIRLRSSRPFRLLVDFPWKPPRRKGVMLTPMLERPKATTFSTRSPPTVLFIPRTRVVTLALPPPAKRVSSPKQLLRRRKGRRTAKADSERRRLRSDTHAFCIRRQRRWDDCCKRRHMIAYRQRPHQQREHEADRGSSTRTRCPTTKPTATSTPHQP</sequence>
<organism evidence="2 3">
    <name type="scientific">Piedraia hortae CBS 480.64</name>
    <dbReference type="NCBI Taxonomy" id="1314780"/>
    <lineage>
        <taxon>Eukaryota</taxon>
        <taxon>Fungi</taxon>
        <taxon>Dikarya</taxon>
        <taxon>Ascomycota</taxon>
        <taxon>Pezizomycotina</taxon>
        <taxon>Dothideomycetes</taxon>
        <taxon>Dothideomycetidae</taxon>
        <taxon>Capnodiales</taxon>
        <taxon>Piedraiaceae</taxon>
        <taxon>Piedraia</taxon>
    </lineage>
</organism>
<protein>
    <submittedName>
        <fullName evidence="2">Uncharacterized protein</fullName>
    </submittedName>
</protein>
<gene>
    <name evidence="2" type="ORF">K470DRAFT_97100</name>
</gene>
<evidence type="ECO:0000256" key="1">
    <source>
        <dbReference type="SAM" id="MobiDB-lite"/>
    </source>
</evidence>
<feature type="region of interest" description="Disordered" evidence="1">
    <location>
        <begin position="196"/>
        <end position="225"/>
    </location>
</feature>
<feature type="compositionally biased region" description="Basic residues" evidence="1">
    <location>
        <begin position="206"/>
        <end position="215"/>
    </location>
</feature>
<evidence type="ECO:0000313" key="2">
    <source>
        <dbReference type="EMBL" id="KAF2859459.1"/>
    </source>
</evidence>
<proteinExistence type="predicted"/>
<dbReference type="AlphaFoldDB" id="A0A6A7BXM3"/>
<accession>A0A6A7BXM3</accession>